<organism evidence="1 2">
    <name type="scientific">Schistosoma margrebowiei</name>
    <dbReference type="NCBI Taxonomy" id="48269"/>
    <lineage>
        <taxon>Eukaryota</taxon>
        <taxon>Metazoa</taxon>
        <taxon>Spiralia</taxon>
        <taxon>Lophotrochozoa</taxon>
        <taxon>Platyhelminthes</taxon>
        <taxon>Trematoda</taxon>
        <taxon>Digenea</taxon>
        <taxon>Strigeidida</taxon>
        <taxon>Schistosomatoidea</taxon>
        <taxon>Schistosomatidae</taxon>
        <taxon>Schistosoma</taxon>
    </lineage>
</organism>
<proteinExistence type="predicted"/>
<keyword evidence="2" id="KW-1185">Reference proteome</keyword>
<protein>
    <submittedName>
        <fullName evidence="1">Uncharacterized protein</fullName>
    </submittedName>
</protein>
<dbReference type="EMBL" id="UZAI01017559">
    <property type="protein sequence ID" value="VDP26615.1"/>
    <property type="molecule type" value="Genomic_DNA"/>
</dbReference>
<sequence length="157" mass="17794">MNPLKIKAAHTDRLIDFNLSTTEEIRMAIRQMKNGKTAGPGNMPTEALKLHRGKPYFGILKRSGKEEGQRTLYTGYQKDELQLEGAGNDFPGQEWIKNAGERPMLVQEEKKAKVSKAILILLLLGRQPEGLYWKLNALNIKFLTDLMAIDNQVITRD</sequence>
<dbReference type="AlphaFoldDB" id="A0A183MQ11"/>
<dbReference type="Proteomes" id="UP000277204">
    <property type="component" value="Unassembled WGS sequence"/>
</dbReference>
<evidence type="ECO:0000313" key="2">
    <source>
        <dbReference type="Proteomes" id="UP000277204"/>
    </source>
</evidence>
<name>A0A183MQ11_9TREM</name>
<gene>
    <name evidence="1" type="ORF">SMRZ_LOCUS18136</name>
</gene>
<evidence type="ECO:0000313" key="1">
    <source>
        <dbReference type="EMBL" id="VDP26615.1"/>
    </source>
</evidence>
<accession>A0A183MQ11</accession>
<reference evidence="1 2" key="1">
    <citation type="submission" date="2018-11" db="EMBL/GenBank/DDBJ databases">
        <authorList>
            <consortium name="Pathogen Informatics"/>
        </authorList>
    </citation>
    <scope>NUCLEOTIDE SEQUENCE [LARGE SCALE GENOMIC DNA]</scope>
    <source>
        <strain evidence="1 2">Zambia</strain>
    </source>
</reference>